<evidence type="ECO:0000313" key="2">
    <source>
        <dbReference type="EMBL" id="CAK9117900.1"/>
    </source>
</evidence>
<proteinExistence type="predicted"/>
<feature type="domain" description="USP" evidence="1">
    <location>
        <begin position="1"/>
        <end position="330"/>
    </location>
</feature>
<evidence type="ECO:0000259" key="1">
    <source>
        <dbReference type="PROSITE" id="PS50235"/>
    </source>
</evidence>
<dbReference type="CDD" id="cd02674">
    <property type="entry name" value="Peptidase_C19R"/>
    <property type="match status" value="1"/>
</dbReference>
<dbReference type="SUPFAM" id="SSF54001">
    <property type="entry name" value="Cysteine proteinases"/>
    <property type="match status" value="1"/>
</dbReference>
<gene>
    <name evidence="2" type="ORF">CCMP2556_LOCUS55121</name>
</gene>
<dbReference type="Proteomes" id="UP001642484">
    <property type="component" value="Unassembled WGS sequence"/>
</dbReference>
<dbReference type="PANTHER" id="PTHR21646:SF23">
    <property type="entry name" value="UBIQUITIN CARBOXYL-TERMINAL HYDROLASE USP2"/>
    <property type="match status" value="1"/>
</dbReference>
<reference evidence="2 3" key="1">
    <citation type="submission" date="2024-02" db="EMBL/GenBank/DDBJ databases">
        <authorList>
            <person name="Chen Y."/>
            <person name="Shah S."/>
            <person name="Dougan E. K."/>
            <person name="Thang M."/>
            <person name="Chan C."/>
        </authorList>
    </citation>
    <scope>NUCLEOTIDE SEQUENCE [LARGE SCALE GENOMIC DNA]</scope>
</reference>
<dbReference type="EMBL" id="CAXAMN010028850">
    <property type="protein sequence ID" value="CAK9117900.1"/>
    <property type="molecule type" value="Genomic_DNA"/>
</dbReference>
<dbReference type="InterPro" id="IPR036081">
    <property type="entry name" value="Translin_sf"/>
</dbReference>
<dbReference type="InterPro" id="IPR001394">
    <property type="entry name" value="Peptidase_C19_UCH"/>
</dbReference>
<dbReference type="SUPFAM" id="SSF74784">
    <property type="entry name" value="Translin"/>
    <property type="match status" value="1"/>
</dbReference>
<keyword evidence="3" id="KW-1185">Reference proteome</keyword>
<dbReference type="InterPro" id="IPR038765">
    <property type="entry name" value="Papain-like_cys_pep_sf"/>
</dbReference>
<dbReference type="InterPro" id="IPR050185">
    <property type="entry name" value="Ub_carboxyl-term_hydrolase"/>
</dbReference>
<organism evidence="2 3">
    <name type="scientific">Durusdinium trenchii</name>
    <dbReference type="NCBI Taxonomy" id="1381693"/>
    <lineage>
        <taxon>Eukaryota</taxon>
        <taxon>Sar</taxon>
        <taxon>Alveolata</taxon>
        <taxon>Dinophyceae</taxon>
        <taxon>Suessiales</taxon>
        <taxon>Symbiodiniaceae</taxon>
        <taxon>Durusdinium</taxon>
    </lineage>
</organism>
<comment type="caution">
    <text evidence="2">The sequence shown here is derived from an EMBL/GenBank/DDBJ whole genome shotgun (WGS) entry which is preliminary data.</text>
</comment>
<accession>A0ABP0T0G6</accession>
<protein>
    <recommendedName>
        <fullName evidence="1">USP domain-containing protein</fullName>
    </recommendedName>
</protein>
<evidence type="ECO:0000313" key="3">
    <source>
        <dbReference type="Proteomes" id="UP001642484"/>
    </source>
</evidence>
<dbReference type="Gene3D" id="3.90.70.10">
    <property type="entry name" value="Cysteine proteinases"/>
    <property type="match status" value="1"/>
</dbReference>
<dbReference type="PANTHER" id="PTHR21646">
    <property type="entry name" value="UBIQUITIN CARBOXYL-TERMINAL HYDROLASE"/>
    <property type="match status" value="1"/>
</dbReference>
<dbReference type="InterPro" id="IPR028889">
    <property type="entry name" value="USP"/>
</dbReference>
<dbReference type="Pfam" id="PF00443">
    <property type="entry name" value="UCH"/>
    <property type="match status" value="1"/>
</dbReference>
<dbReference type="PROSITE" id="PS50235">
    <property type="entry name" value="USP_3"/>
    <property type="match status" value="1"/>
</dbReference>
<name>A0ABP0T0G6_9DINO</name>
<sequence>MNAGLQCLSHIEPFAAFFLSGRYAGEVNEANPMGSKGQLAETFAELQKVLWQSERPAQNPGEIKRRLAKIAPHLFQGYEQQDVQEFLAFCLDGLHEDLSRISEAPPARTEAEEQADERSCIGKSEEFAAALAWMRYLERSKSFLVDLMQGQLRSCLCCMQCGHRSRKFEPFMYLSLPVTQEMSTVSDAMREYTKEEVLSGNEQWFCEKCKAKVDTKKKIDLWQLPPVLVIHLKRFEFDVRSGYFRKINTPLACDLTIDLSGFCSSTQRQGALYSVACVANHSGAYGMGHYTATCRVGDQWYKFNDERVSRQPPDEPVVGNSAYVLFLVRRSLEDGYYSAGHNSPLLKQQTMNMPELWPHQLSQDSDNLDAEKHDVETPVCGSFGGWGGWSLRHQSGERNVLLTERLRGDGPRWPLGLLEFVDSELGDGATEPPSGDAVPCSWYQDDVEVQLQGLLRSAEPDGEALVKAVDLGLLNSIKERYDNFTDMREQVIKRSRDIGKGAKNAVQLGLAVVTLPSSGSPQNPRYALQRADYPKASTTFKDFISAAPNLQQHPVIQEFVPVAALSLDNASGLNARFSPRRPVGFSAALEEMAEVACFFLRLFELTLQEYLGGILDLTGED</sequence>